<protein>
    <submittedName>
        <fullName evidence="2">Low temperature requirement protein A</fullName>
    </submittedName>
</protein>
<proteinExistence type="predicted"/>
<dbReference type="AlphaFoldDB" id="A0A3L6ZX31"/>
<evidence type="ECO:0000313" key="3">
    <source>
        <dbReference type="Proteomes" id="UP000270299"/>
    </source>
</evidence>
<feature type="transmembrane region" description="Helical" evidence="1">
    <location>
        <begin position="238"/>
        <end position="258"/>
    </location>
</feature>
<feature type="transmembrane region" description="Helical" evidence="1">
    <location>
        <begin position="352"/>
        <end position="370"/>
    </location>
</feature>
<feature type="transmembrane region" description="Helical" evidence="1">
    <location>
        <begin position="321"/>
        <end position="340"/>
    </location>
</feature>
<comment type="caution">
    <text evidence="2">The sequence shown here is derived from an EMBL/GenBank/DDBJ whole genome shotgun (WGS) entry which is preliminary data.</text>
</comment>
<dbReference type="EMBL" id="RCUV01000006">
    <property type="protein sequence ID" value="RLP72051.1"/>
    <property type="molecule type" value="Genomic_DNA"/>
</dbReference>
<evidence type="ECO:0000256" key="1">
    <source>
        <dbReference type="SAM" id="Phobius"/>
    </source>
</evidence>
<feature type="transmembrane region" description="Helical" evidence="1">
    <location>
        <begin position="51"/>
        <end position="69"/>
    </location>
</feature>
<keyword evidence="1" id="KW-0472">Membrane</keyword>
<organism evidence="2 3">
    <name type="scientific">Mycetocola manganoxydans</name>
    <dbReference type="NCBI Taxonomy" id="699879"/>
    <lineage>
        <taxon>Bacteria</taxon>
        <taxon>Bacillati</taxon>
        <taxon>Actinomycetota</taxon>
        <taxon>Actinomycetes</taxon>
        <taxon>Micrococcales</taxon>
        <taxon>Microbacteriaceae</taxon>
        <taxon>Mycetocola</taxon>
    </lineage>
</organism>
<dbReference type="Proteomes" id="UP000270299">
    <property type="component" value="Unassembled WGS sequence"/>
</dbReference>
<dbReference type="Pfam" id="PF06772">
    <property type="entry name" value="LtrA"/>
    <property type="match status" value="1"/>
</dbReference>
<keyword evidence="3" id="KW-1185">Reference proteome</keyword>
<feature type="transmembrane region" description="Helical" evidence="1">
    <location>
        <begin position="211"/>
        <end position="232"/>
    </location>
</feature>
<keyword evidence="1" id="KW-0812">Transmembrane</keyword>
<dbReference type="PANTHER" id="PTHR36840">
    <property type="entry name" value="BLL5714 PROTEIN"/>
    <property type="match status" value="1"/>
</dbReference>
<reference evidence="2 3" key="1">
    <citation type="submission" date="2018-10" db="EMBL/GenBank/DDBJ databases">
        <authorList>
            <person name="Li J."/>
        </authorList>
    </citation>
    <scope>NUCLEOTIDE SEQUENCE [LARGE SCALE GENOMIC DNA]</scope>
    <source>
        <strain evidence="2 3">CCTCC AB209002</strain>
    </source>
</reference>
<dbReference type="PANTHER" id="PTHR36840:SF1">
    <property type="entry name" value="BLL5714 PROTEIN"/>
    <property type="match status" value="1"/>
</dbReference>
<keyword evidence="1" id="KW-1133">Transmembrane helix</keyword>
<dbReference type="RefSeq" id="WP_121672492.1">
    <property type="nucleotide sequence ID" value="NZ_BMXM01000005.1"/>
</dbReference>
<dbReference type="OrthoDB" id="7698234at2"/>
<sequence length="406" mass="44287">MSGSTKSRGGLLRPEKGDAAHRVTFVELFFDLVFVFAVTQISHSLIEHQDALTLAQTLILIGAVWRVWVDTTWVTNWLDPEHSRVRGMLFVLMLLGVLMSSAIPEAFGDRALLFAGTMVTLQLGRSVFTALAFRRARPDNYRNYLRIIVWNLGTSVLWISGAFVPDETRLWVWLAAVIIDMAGPRLRFAVPGLGRSDVDSWNVSGEHMAERVSLFLIIVLGESILITGGSFADGNLGPLDALAFLAAFTSTVLMWLLYFNHGQEHGSDYISESSRPGVVARAAYTYIPILLVVGILLTAVADEIVLVHPLGGDEGPGLERWTAGLICGSSIVYLLGNLLFKHAVGLRWLKSHLAGAAALLVLALTFSSIAPLLLSWLANLILVAVVVSDHVSHRRRTRESVSPGAA</sequence>
<name>A0A3L6ZX31_9MICO</name>
<gene>
    <name evidence="2" type="ORF">D9V29_06345</name>
</gene>
<feature type="transmembrane region" description="Helical" evidence="1">
    <location>
        <begin position="145"/>
        <end position="164"/>
    </location>
</feature>
<evidence type="ECO:0000313" key="2">
    <source>
        <dbReference type="EMBL" id="RLP72051.1"/>
    </source>
</evidence>
<feature type="transmembrane region" description="Helical" evidence="1">
    <location>
        <begin position="170"/>
        <end position="190"/>
    </location>
</feature>
<accession>A0A3L6ZX31</accession>
<dbReference type="InterPro" id="IPR010640">
    <property type="entry name" value="Low_temperature_requirement_A"/>
</dbReference>
<feature type="transmembrane region" description="Helical" evidence="1">
    <location>
        <begin position="20"/>
        <end position="39"/>
    </location>
</feature>
<feature type="transmembrane region" description="Helical" evidence="1">
    <location>
        <begin position="113"/>
        <end position="133"/>
    </location>
</feature>
<feature type="transmembrane region" description="Helical" evidence="1">
    <location>
        <begin position="89"/>
        <end position="107"/>
    </location>
</feature>
<feature type="transmembrane region" description="Helical" evidence="1">
    <location>
        <begin position="278"/>
        <end position="301"/>
    </location>
</feature>